<reference evidence="14 15" key="1">
    <citation type="journal article" date="2013" name="Plant Cell">
        <title>The transition from a phytopathogenic smut ancestor to an anamorphic biocontrol agent deciphered by comparative whole-genome analysis.</title>
        <authorList>
            <person name="Lefebvre F."/>
            <person name="Joly D.L."/>
            <person name="Labbe C."/>
            <person name="Teichmann B."/>
            <person name="Linning R."/>
            <person name="Belzile F."/>
            <person name="Bakkeren G."/>
            <person name="Belanger R.R."/>
        </authorList>
    </citation>
    <scope>NUCLEOTIDE SEQUENCE [LARGE SCALE GENOMIC DNA]</scope>
    <source>
        <strain evidence="14 15">PF-1</strain>
    </source>
</reference>
<feature type="region of interest" description="Disordered" evidence="12">
    <location>
        <begin position="496"/>
        <end position="529"/>
    </location>
</feature>
<dbReference type="GO" id="GO:0005634">
    <property type="term" value="C:nucleus"/>
    <property type="evidence" value="ECO:0007669"/>
    <property type="project" value="UniProtKB-SubCell"/>
</dbReference>
<dbReference type="CDD" id="cd02440">
    <property type="entry name" value="AdoMet_MTases"/>
    <property type="match status" value="1"/>
</dbReference>
<feature type="compositionally biased region" description="Basic and acidic residues" evidence="12">
    <location>
        <begin position="101"/>
        <end position="123"/>
    </location>
</feature>
<feature type="compositionally biased region" description="Acidic residues" evidence="12">
    <location>
        <begin position="175"/>
        <end position="184"/>
    </location>
</feature>
<dbReference type="PROSITE" id="PS51569">
    <property type="entry name" value="DOT1"/>
    <property type="match status" value="1"/>
</dbReference>
<comment type="catalytic activity">
    <reaction evidence="10 11">
        <text>L-lysyl(79)-[histone H3] + 3 S-adenosyl-L-methionine = N(6),N(6),N(6)-trimethyl-L-lysyl(79)-[histone H3] + 3 S-adenosyl-L-homocysteine + 3 H(+)</text>
        <dbReference type="Rhea" id="RHEA:60328"/>
        <dbReference type="Rhea" id="RHEA-COMP:15549"/>
        <dbReference type="Rhea" id="RHEA-COMP:15552"/>
        <dbReference type="ChEBI" id="CHEBI:15378"/>
        <dbReference type="ChEBI" id="CHEBI:29969"/>
        <dbReference type="ChEBI" id="CHEBI:57856"/>
        <dbReference type="ChEBI" id="CHEBI:59789"/>
        <dbReference type="ChEBI" id="CHEBI:61961"/>
        <dbReference type="EC" id="2.1.1.360"/>
    </reaction>
</comment>
<feature type="compositionally biased region" description="Basic and acidic residues" evidence="12">
    <location>
        <begin position="406"/>
        <end position="439"/>
    </location>
</feature>
<proteinExistence type="inferred from homology"/>
<feature type="compositionally biased region" description="Acidic residues" evidence="12">
    <location>
        <begin position="827"/>
        <end position="837"/>
    </location>
</feature>
<dbReference type="KEGG" id="pfp:PFL1_05108"/>
<dbReference type="Pfam" id="PF08123">
    <property type="entry name" value="DOT1"/>
    <property type="match status" value="1"/>
</dbReference>
<keyword evidence="4 11" id="KW-0489">Methyltransferase</keyword>
<keyword evidence="6 11" id="KW-0949">S-adenosyl-L-methionine</keyword>
<dbReference type="GO" id="GO:0032259">
    <property type="term" value="P:methylation"/>
    <property type="evidence" value="ECO:0007669"/>
    <property type="project" value="UniProtKB-KW"/>
</dbReference>
<feature type="region of interest" description="Disordered" evidence="12">
    <location>
        <begin position="374"/>
        <end position="475"/>
    </location>
</feature>
<dbReference type="EMBL" id="KE361640">
    <property type="protein sequence ID" value="EPQ27185.1"/>
    <property type="molecule type" value="Genomic_DNA"/>
</dbReference>
<evidence type="ECO:0000256" key="3">
    <source>
        <dbReference type="ARBA" id="ARBA00020987"/>
    </source>
</evidence>
<feature type="compositionally biased region" description="Low complexity" evidence="12">
    <location>
        <begin position="55"/>
        <end position="67"/>
    </location>
</feature>
<evidence type="ECO:0000256" key="1">
    <source>
        <dbReference type="ARBA" id="ARBA00004123"/>
    </source>
</evidence>
<dbReference type="GeneID" id="19319206"/>
<keyword evidence="5 11" id="KW-0808">Transferase</keyword>
<dbReference type="Proteomes" id="UP000053664">
    <property type="component" value="Unassembled WGS sequence"/>
</dbReference>
<dbReference type="PANTHER" id="PTHR21451:SF0">
    <property type="entry name" value="HISTONE-LYSINE N-METHYLTRANSFERASE, H3 LYSINE-79 SPECIFIC"/>
    <property type="match status" value="1"/>
</dbReference>
<dbReference type="GO" id="GO:0140956">
    <property type="term" value="F:histone H3K79 trimethyltransferase activity"/>
    <property type="evidence" value="ECO:0007669"/>
    <property type="project" value="UniProtKB-EC"/>
</dbReference>
<dbReference type="FunFam" id="3.40.50.150:FF:000033">
    <property type="entry name" value="Histone-lysine N-methyltransferase, H3 lysine-79 specific"/>
    <property type="match status" value="1"/>
</dbReference>
<dbReference type="OrthoDB" id="443402at2759"/>
<name>A0A061H5C0_9BASI</name>
<evidence type="ECO:0000259" key="13">
    <source>
        <dbReference type="PROSITE" id="PS51569"/>
    </source>
</evidence>
<comment type="subcellular location">
    <subcellularLocation>
        <location evidence="1 11">Nucleus</location>
    </subcellularLocation>
</comment>
<feature type="compositionally biased region" description="Polar residues" evidence="12">
    <location>
        <begin position="464"/>
        <end position="475"/>
    </location>
</feature>
<dbReference type="SUPFAM" id="SSF53335">
    <property type="entry name" value="S-adenosyl-L-methionine-dependent methyltransferases"/>
    <property type="match status" value="1"/>
</dbReference>
<evidence type="ECO:0000313" key="15">
    <source>
        <dbReference type="Proteomes" id="UP000053664"/>
    </source>
</evidence>
<evidence type="ECO:0000256" key="11">
    <source>
        <dbReference type="RuleBase" id="RU271113"/>
    </source>
</evidence>
<comment type="function">
    <text evidence="11">Histone methyltransferase that specifically trimethylates histone H3 to form H3K79me3. This methylation is required for telomere silencing and for the pachytene checkpoint during the meiotic cell cycle by allowing the recruitment of RAD9 to double strand breaks. Nucleosomes are preferred as substrate compared to free histone.</text>
</comment>
<dbReference type="InterPro" id="IPR025789">
    <property type="entry name" value="DOT1_dom"/>
</dbReference>
<feature type="compositionally biased region" description="Low complexity" evidence="12">
    <location>
        <begin position="185"/>
        <end position="199"/>
    </location>
</feature>
<dbReference type="InterPro" id="IPR030445">
    <property type="entry name" value="H3-K79_meTrfase"/>
</dbReference>
<dbReference type="Gene3D" id="1.10.260.170">
    <property type="match status" value="1"/>
</dbReference>
<feature type="compositionally biased region" description="Low complexity" evidence="12">
    <location>
        <begin position="22"/>
        <end position="45"/>
    </location>
</feature>
<evidence type="ECO:0000313" key="14">
    <source>
        <dbReference type="EMBL" id="EPQ27185.1"/>
    </source>
</evidence>
<evidence type="ECO:0000256" key="7">
    <source>
        <dbReference type="ARBA" id="ARBA00022853"/>
    </source>
</evidence>
<dbReference type="RefSeq" id="XP_007880829.1">
    <property type="nucleotide sequence ID" value="XM_007882638.1"/>
</dbReference>
<gene>
    <name evidence="14" type="ORF">PFL1_05108</name>
</gene>
<keyword evidence="7 11" id="KW-0156">Chromatin regulator</keyword>
<evidence type="ECO:0000256" key="10">
    <source>
        <dbReference type="ARBA" id="ARBA00047770"/>
    </source>
</evidence>
<keyword evidence="8 11" id="KW-0539">Nucleus</keyword>
<dbReference type="GO" id="GO:0006281">
    <property type="term" value="P:DNA repair"/>
    <property type="evidence" value="ECO:0007669"/>
    <property type="project" value="TreeGrafter"/>
</dbReference>
<dbReference type="GO" id="GO:0000077">
    <property type="term" value="P:DNA damage checkpoint signaling"/>
    <property type="evidence" value="ECO:0007669"/>
    <property type="project" value="TreeGrafter"/>
</dbReference>
<feature type="region of interest" description="Disordered" evidence="12">
    <location>
        <begin position="1"/>
        <end position="227"/>
    </location>
</feature>
<dbReference type="InterPro" id="IPR029063">
    <property type="entry name" value="SAM-dependent_MTases_sf"/>
</dbReference>
<dbReference type="AlphaFoldDB" id="A0A061H5C0"/>
<evidence type="ECO:0000256" key="2">
    <source>
        <dbReference type="ARBA" id="ARBA00012190"/>
    </source>
</evidence>
<evidence type="ECO:0000256" key="6">
    <source>
        <dbReference type="ARBA" id="ARBA00022691"/>
    </source>
</evidence>
<organism evidence="14 15">
    <name type="scientific">Pseudozyma flocculosa PF-1</name>
    <dbReference type="NCBI Taxonomy" id="1277687"/>
    <lineage>
        <taxon>Eukaryota</taxon>
        <taxon>Fungi</taxon>
        <taxon>Dikarya</taxon>
        <taxon>Basidiomycota</taxon>
        <taxon>Ustilaginomycotina</taxon>
        <taxon>Ustilaginomycetes</taxon>
        <taxon>Ustilaginales</taxon>
        <taxon>Ustilaginaceae</taxon>
        <taxon>Pseudozyma</taxon>
    </lineage>
</organism>
<sequence>MLNFFGSSGKPKPAPAQSNNVATAATATTSTSRSTSASASSSTSSAPPPRKKPKTSPAPGVVVTTTRRLVRPPPATASPAVPANRDSIESISGYRPINALSEDKRRRILEDRHAAELEKRRAYEAANPPTKPKRTSSSAASRDRSKQSSRAPSVASDRPTAKSRKKKRTAVFSSSDDDDDDDLDFGSSARRGSARGSRAPSTPSKRRSVDPFASSAAGGGGSGSYQVLGREGVAPSYSVPRDILADDYDSPPAELADAPPLVQSCDVVASSIKGFGPFFNGLGDNPRATLEYPAPGQSEEYLLLVPRDRDEYDPLLELLMAVKTIVSNYLTPEQQKLFGSLDSLEISSNAGMILPGGAGGTAAMAATRARLEGANGTARARSADLIDSGVGKAERRDDLDPAAPGRHADDEERAHGHGAETPRTPRNDDSPGPDPERKVPNGHSHTAPVSPSASASSSSLPHRNGTTHANGSGHASLSPVKAAILGNAALMPGLDSPVAAPASPPSSQASTAASVTTAATTTGAATDPDPILRSFAKARNRRDGPLFLRTLARFNAELVRLRASGALSRNIAAMGRKAGVPEGVWRLVQDQVYARTVGPRVEELGRYQAFSDNVYGELLPRFMSEIAQLTRLGPGKVFVDLGSGVGNLLIQTSLQTGAEAYGCEMMAVPAGLAERQIQEAQRRWRLWGLKGGDRVEAWKGDFGEHEGVRDVLRRADVVLVNNYAFLPKTNENLSLLFLDLPDGAQVVSLKPFVPLDFRLTERTLSSPLAILRVIERTYTSGCVSWADGGGKYYIHIVDRHLIRDWLHRNGGMGKGVERRRWKKRNDEDEDEDDEDEE</sequence>
<evidence type="ECO:0000256" key="9">
    <source>
        <dbReference type="ARBA" id="ARBA00029821"/>
    </source>
</evidence>
<dbReference type="eggNOG" id="KOG3924">
    <property type="taxonomic scope" value="Eukaryota"/>
</dbReference>
<evidence type="ECO:0000256" key="8">
    <source>
        <dbReference type="ARBA" id="ARBA00023242"/>
    </source>
</evidence>
<feature type="compositionally biased region" description="Low complexity" evidence="12">
    <location>
        <begin position="443"/>
        <end position="462"/>
    </location>
</feature>
<dbReference type="PANTHER" id="PTHR21451">
    <property type="entry name" value="HISTONE H3 METHYLTRANSFERASE"/>
    <property type="match status" value="1"/>
</dbReference>
<evidence type="ECO:0000256" key="4">
    <source>
        <dbReference type="ARBA" id="ARBA00022603"/>
    </source>
</evidence>
<feature type="region of interest" description="Disordered" evidence="12">
    <location>
        <begin position="817"/>
        <end position="837"/>
    </location>
</feature>
<accession>A0A061H5C0</accession>
<protein>
    <recommendedName>
        <fullName evidence="3 11">Histone-lysine N-methyltransferase, H3 lysine-79 specific</fullName>
        <ecNumber evidence="2 11">2.1.1.360</ecNumber>
    </recommendedName>
    <alternativeName>
        <fullName evidence="9 11">Histone H3-K79 methyltransferase</fullName>
    </alternativeName>
</protein>
<comment type="similarity">
    <text evidence="11">Belongs to the class I-like SAM-binding methyltransferase superfamily. DOT1 family.</text>
</comment>
<feature type="domain" description="DOT1" evidence="13">
    <location>
        <begin position="490"/>
        <end position="810"/>
    </location>
</feature>
<dbReference type="HOGENOM" id="CLU_020139_0_0_1"/>
<dbReference type="EC" id="2.1.1.360" evidence="2 11"/>
<comment type="miscellaneous">
    <text evidence="11">In contrast to other lysine histone methyltransferases, it does not contain a SET domain, suggesting the existence of another mechanism for methylation of lysine residues of histones.</text>
</comment>
<evidence type="ECO:0000256" key="5">
    <source>
        <dbReference type="ARBA" id="ARBA00022679"/>
    </source>
</evidence>
<comment type="activity regulation">
    <text evidence="11">Ubiquitination of histone H2B to form H2BK123ub1 is required for efficient DOT1 methyltransferase activity on histone H3.</text>
</comment>
<evidence type="ECO:0000256" key="12">
    <source>
        <dbReference type="SAM" id="MobiDB-lite"/>
    </source>
</evidence>
<dbReference type="Gene3D" id="3.40.50.150">
    <property type="entry name" value="Vaccinia Virus protein VP39"/>
    <property type="match status" value="1"/>
</dbReference>